<evidence type="ECO:0000313" key="2">
    <source>
        <dbReference type="EMBL" id="AOY90261.1"/>
    </source>
</evidence>
<accession>A0A1D9GRW9</accession>
<protein>
    <submittedName>
        <fullName evidence="2">DUF2057 domain-containing protein</fullName>
    </submittedName>
</protein>
<sequence>MKSRPVAVKQVARWALAGLFLATLAGCSSNAARVETWQGSPAAATNAATLETPGAIKVSQVNGRNMTNFLMDDLALDYALLPGENEVVFINKTIWAKSGVVENGESKVHVIKSDPQVVRFTVEPGTVYRFRYDQPKTRSEAESMREDFSATVITDDGKVVAESSVWEGRPAADRTPVLSNDGNAGAVSGGGALDTLKAVWATASEEEKKAFLRWAFE</sequence>
<dbReference type="Proteomes" id="UP000177445">
    <property type="component" value="Chromosome"/>
</dbReference>
<dbReference type="AlphaFoldDB" id="A0A1D9GRW9"/>
<proteinExistence type="predicted"/>
<keyword evidence="3" id="KW-1185">Reference proteome</keyword>
<keyword evidence="1" id="KW-0732">Signal</keyword>
<dbReference type="Pfam" id="PF09829">
    <property type="entry name" value="DUF2057"/>
    <property type="match status" value="1"/>
</dbReference>
<dbReference type="KEGG" id="msq:BKP64_11855"/>
<reference evidence="2 3" key="1">
    <citation type="submission" date="2016-10" db="EMBL/GenBank/DDBJ databases">
        <title>Marinobacter salinus sp. nov., a moderately halophilic bacterium isolated from a tidal flat environment.</title>
        <authorList>
            <person name="Park S.-J."/>
        </authorList>
    </citation>
    <scope>NUCLEOTIDE SEQUENCE [LARGE SCALE GENOMIC DNA]</scope>
    <source>
        <strain evidence="2 3">Hb8</strain>
    </source>
</reference>
<feature type="signal peptide" evidence="1">
    <location>
        <begin position="1"/>
        <end position="31"/>
    </location>
</feature>
<dbReference type="InterPro" id="IPR018635">
    <property type="entry name" value="UPF0319"/>
</dbReference>
<dbReference type="EMBL" id="CP017715">
    <property type="protein sequence ID" value="AOY90261.1"/>
    <property type="molecule type" value="Genomic_DNA"/>
</dbReference>
<name>A0A1D9GRW9_9GAMM</name>
<dbReference type="PROSITE" id="PS51257">
    <property type="entry name" value="PROKAR_LIPOPROTEIN"/>
    <property type="match status" value="1"/>
</dbReference>
<evidence type="ECO:0000313" key="3">
    <source>
        <dbReference type="Proteomes" id="UP000177445"/>
    </source>
</evidence>
<evidence type="ECO:0000256" key="1">
    <source>
        <dbReference type="SAM" id="SignalP"/>
    </source>
</evidence>
<feature type="chain" id="PRO_5009442142" evidence="1">
    <location>
        <begin position="32"/>
        <end position="217"/>
    </location>
</feature>
<gene>
    <name evidence="2" type="ORF">BKP64_11855</name>
</gene>
<organism evidence="2 3">
    <name type="scientific">Marinobacter salinus</name>
    <dbReference type="NCBI Taxonomy" id="1874317"/>
    <lineage>
        <taxon>Bacteria</taxon>
        <taxon>Pseudomonadati</taxon>
        <taxon>Pseudomonadota</taxon>
        <taxon>Gammaproteobacteria</taxon>
        <taxon>Pseudomonadales</taxon>
        <taxon>Marinobacteraceae</taxon>
        <taxon>Marinobacter</taxon>
    </lineage>
</organism>